<dbReference type="InterPro" id="IPR011098">
    <property type="entry name" value="G5_dom"/>
</dbReference>
<evidence type="ECO:0000256" key="3">
    <source>
        <dbReference type="ARBA" id="ARBA00022801"/>
    </source>
</evidence>
<dbReference type="Gene3D" id="1.10.530.10">
    <property type="match status" value="1"/>
</dbReference>
<evidence type="ECO:0000256" key="1">
    <source>
        <dbReference type="ARBA" id="ARBA00010830"/>
    </source>
</evidence>
<gene>
    <name evidence="4" type="ORF">SAMN05421872_101413</name>
</gene>
<accession>A0A1G6J8V0</accession>
<evidence type="ECO:0000313" key="5">
    <source>
        <dbReference type="Proteomes" id="UP000199034"/>
    </source>
</evidence>
<dbReference type="STRING" id="1045774.SAMN05421872_101413"/>
<dbReference type="EMBL" id="FMZM01000001">
    <property type="protein sequence ID" value="SDC15322.1"/>
    <property type="molecule type" value="Genomic_DNA"/>
</dbReference>
<dbReference type="AlphaFoldDB" id="A0A1G6J8V0"/>
<keyword evidence="3" id="KW-0378">Hydrolase</keyword>
<keyword evidence="5" id="KW-1185">Reference proteome</keyword>
<proteinExistence type="inferred from homology"/>
<dbReference type="Proteomes" id="UP000199034">
    <property type="component" value="Unassembled WGS sequence"/>
</dbReference>
<dbReference type="Pfam" id="PF06737">
    <property type="entry name" value="Transglycosylas"/>
    <property type="match status" value="1"/>
</dbReference>
<evidence type="ECO:0000256" key="2">
    <source>
        <dbReference type="ARBA" id="ARBA00022729"/>
    </source>
</evidence>
<comment type="similarity">
    <text evidence="1">Belongs to the transglycosylase family. Rpf subfamily.</text>
</comment>
<name>A0A1G6J8V0_9ACTN</name>
<keyword evidence="2" id="KW-0732">Signal</keyword>
<dbReference type="SUPFAM" id="SSF53955">
    <property type="entry name" value="Lysozyme-like"/>
    <property type="match status" value="1"/>
</dbReference>
<dbReference type="PROSITE" id="PS51109">
    <property type="entry name" value="G5"/>
    <property type="match status" value="1"/>
</dbReference>
<dbReference type="OrthoDB" id="1404170at2"/>
<dbReference type="CDD" id="cd13925">
    <property type="entry name" value="RPF"/>
    <property type="match status" value="1"/>
</dbReference>
<dbReference type="RefSeq" id="WP_139175379.1">
    <property type="nucleotide sequence ID" value="NZ_FMZM01000001.1"/>
</dbReference>
<dbReference type="GO" id="GO:0016787">
    <property type="term" value="F:hydrolase activity"/>
    <property type="evidence" value="ECO:0007669"/>
    <property type="project" value="UniProtKB-KW"/>
</dbReference>
<evidence type="ECO:0000313" key="4">
    <source>
        <dbReference type="EMBL" id="SDC15322.1"/>
    </source>
</evidence>
<protein>
    <submittedName>
        <fullName evidence="4">G5 domain-containing protein</fullName>
    </submittedName>
</protein>
<dbReference type="Pfam" id="PF07501">
    <property type="entry name" value="G5"/>
    <property type="match status" value="1"/>
</dbReference>
<dbReference type="Gene3D" id="2.20.230.10">
    <property type="entry name" value="Resuscitation-promoting factor rpfb"/>
    <property type="match status" value="1"/>
</dbReference>
<organism evidence="4 5">
    <name type="scientific">Nocardioides lianchengensis</name>
    <dbReference type="NCBI Taxonomy" id="1045774"/>
    <lineage>
        <taxon>Bacteria</taxon>
        <taxon>Bacillati</taxon>
        <taxon>Actinomycetota</taxon>
        <taxon>Actinomycetes</taxon>
        <taxon>Propionibacteriales</taxon>
        <taxon>Nocardioidaceae</taxon>
        <taxon>Nocardioides</taxon>
    </lineage>
</organism>
<sequence>MRFRTAPLSRTVALAAAAATAASLSVGPSYAAEPAAPRAAQQVQVKDGLQARRTVASTATRPVGVLRAAGVKVTPHDRVRLIRDGRVVRGKAKLPVRSGDVVRVIRVSREVGTRRVSIDKGRVVRTSSELKPGKRRVVSRGRDGIGKVRVVRWSRNGRPVDTEVVARRVLKAPAPRRVVVGARFGTVPGTGHLNWRALADCESSGNPRAVSPAGYAGLYQFDRGTWHSVGGSGTADQASSAEQTHRAQLLYRERGRSPWPNCGRLL</sequence>
<reference evidence="4 5" key="1">
    <citation type="submission" date="2016-10" db="EMBL/GenBank/DDBJ databases">
        <authorList>
            <person name="de Groot N.N."/>
        </authorList>
    </citation>
    <scope>NUCLEOTIDE SEQUENCE [LARGE SCALE GENOMIC DNA]</scope>
    <source>
        <strain evidence="4 5">CGMCC 4.6858</strain>
    </source>
</reference>
<dbReference type="InterPro" id="IPR023346">
    <property type="entry name" value="Lysozyme-like_dom_sf"/>
</dbReference>
<dbReference type="SMART" id="SM01208">
    <property type="entry name" value="G5"/>
    <property type="match status" value="1"/>
</dbReference>
<dbReference type="InterPro" id="IPR010618">
    <property type="entry name" value="RPF"/>
</dbReference>